<name>A0A9N8ZJN1_9GLOM</name>
<sequence>MTAIFGMVGLEEINISGVRKVMSLKDVDISDVCICEVVSLKKVDVSGIHICEMVNLEKVNANFISFITTSLKDVIVYILS</sequence>
<accession>A0A9N8ZJN1</accession>
<organism evidence="1 2">
    <name type="scientific">Funneliformis caledonium</name>
    <dbReference type="NCBI Taxonomy" id="1117310"/>
    <lineage>
        <taxon>Eukaryota</taxon>
        <taxon>Fungi</taxon>
        <taxon>Fungi incertae sedis</taxon>
        <taxon>Mucoromycota</taxon>
        <taxon>Glomeromycotina</taxon>
        <taxon>Glomeromycetes</taxon>
        <taxon>Glomerales</taxon>
        <taxon>Glomeraceae</taxon>
        <taxon>Funneliformis</taxon>
    </lineage>
</organism>
<dbReference type="AlphaFoldDB" id="A0A9N8ZJN1"/>
<gene>
    <name evidence="1" type="ORF">FCALED_LOCUS3566</name>
</gene>
<evidence type="ECO:0000313" key="2">
    <source>
        <dbReference type="Proteomes" id="UP000789570"/>
    </source>
</evidence>
<keyword evidence="2" id="KW-1185">Reference proteome</keyword>
<protein>
    <submittedName>
        <fullName evidence="1">4130_t:CDS:1</fullName>
    </submittedName>
</protein>
<proteinExistence type="predicted"/>
<comment type="caution">
    <text evidence="1">The sequence shown here is derived from an EMBL/GenBank/DDBJ whole genome shotgun (WGS) entry which is preliminary data.</text>
</comment>
<dbReference type="EMBL" id="CAJVPQ010000634">
    <property type="protein sequence ID" value="CAG8498201.1"/>
    <property type="molecule type" value="Genomic_DNA"/>
</dbReference>
<dbReference type="Proteomes" id="UP000789570">
    <property type="component" value="Unassembled WGS sequence"/>
</dbReference>
<reference evidence="1" key="1">
    <citation type="submission" date="2021-06" db="EMBL/GenBank/DDBJ databases">
        <authorList>
            <person name="Kallberg Y."/>
            <person name="Tangrot J."/>
            <person name="Rosling A."/>
        </authorList>
    </citation>
    <scope>NUCLEOTIDE SEQUENCE</scope>
    <source>
        <strain evidence="1">UK204</strain>
    </source>
</reference>
<evidence type="ECO:0000313" key="1">
    <source>
        <dbReference type="EMBL" id="CAG8498201.1"/>
    </source>
</evidence>